<feature type="region of interest" description="Disordered" evidence="1">
    <location>
        <begin position="257"/>
        <end position="282"/>
    </location>
</feature>
<dbReference type="PROSITE" id="PS50940">
    <property type="entry name" value="CHIT_BIND_II"/>
    <property type="match status" value="1"/>
</dbReference>
<comment type="caution">
    <text evidence="3">The sequence shown here is derived from an EMBL/GenBank/DDBJ whole genome shotgun (WGS) entry which is preliminary data.</text>
</comment>
<keyword evidence="4" id="KW-1185">Reference proteome</keyword>
<dbReference type="InterPro" id="IPR036508">
    <property type="entry name" value="Chitin-bd_dom_sf"/>
</dbReference>
<dbReference type="AlphaFoldDB" id="A0A6G0TMI5"/>
<feature type="region of interest" description="Disordered" evidence="1">
    <location>
        <begin position="167"/>
        <end position="188"/>
    </location>
</feature>
<name>A0A6G0TMI5_APHGL</name>
<dbReference type="OrthoDB" id="6428908at2759"/>
<feature type="region of interest" description="Disordered" evidence="1">
    <location>
        <begin position="330"/>
        <end position="368"/>
    </location>
</feature>
<evidence type="ECO:0000259" key="2">
    <source>
        <dbReference type="PROSITE" id="PS50940"/>
    </source>
</evidence>
<sequence length="517" mass="59382">MSSRSLHCNEASRRRTSAQLLDSGYSVRMQRHVQYSSVVCTMDSLSSIAFYSILLLSYNAVYGIDTDSINQNLLNKSQNVNETSLSTAERFRRLIPYVTYYVVGNNDQNDVPYQYQYQNPNPNSNTPRPLQKNNFYFQNERKPQQTQQPDNQYQHNYQISNQQIHQISNQQIHQQQHATSAGYLRFPSSPKTKRPIVITTTTEMPYRIHQTESSYNYYYDYSQTSPKPIVIKHDNHPGFLPTIPSASNSFPVQEHQRFSAKVKKQRRPKPKRPTTPVTTTTTTDKYGALNELLNGYDLGNRLSNKITAENIGSSIQTLSAVLQLLQNEADEQQARPLRPKKPKPESRPDPIDEYDTGDVGNPGRPGVDYPTLSVIPKTSFDCKTQRYKGFFGDPETLCQVWHYCDLNGGQASFLCPNGTIFNQVSLTCDWWFNVKCDTTAQLYVLNERLYKYIIPSKPSFPEDYEGPLVDRYLEDKFKETEKKRGQQKAPMPPIINVTTVEPESVRTPYQQLLDVDV</sequence>
<feature type="compositionally biased region" description="Basic residues" evidence="1">
    <location>
        <begin position="258"/>
        <end position="272"/>
    </location>
</feature>
<dbReference type="GO" id="GO:0008061">
    <property type="term" value="F:chitin binding"/>
    <property type="evidence" value="ECO:0007669"/>
    <property type="project" value="InterPro"/>
</dbReference>
<feature type="region of interest" description="Disordered" evidence="1">
    <location>
        <begin position="111"/>
        <end position="132"/>
    </location>
</feature>
<evidence type="ECO:0000313" key="3">
    <source>
        <dbReference type="EMBL" id="KAE9534439.1"/>
    </source>
</evidence>
<dbReference type="SMART" id="SM00494">
    <property type="entry name" value="ChtBD2"/>
    <property type="match status" value="1"/>
</dbReference>
<evidence type="ECO:0000256" key="1">
    <source>
        <dbReference type="SAM" id="MobiDB-lite"/>
    </source>
</evidence>
<organism evidence="3 4">
    <name type="scientific">Aphis glycines</name>
    <name type="common">Soybean aphid</name>
    <dbReference type="NCBI Taxonomy" id="307491"/>
    <lineage>
        <taxon>Eukaryota</taxon>
        <taxon>Metazoa</taxon>
        <taxon>Ecdysozoa</taxon>
        <taxon>Arthropoda</taxon>
        <taxon>Hexapoda</taxon>
        <taxon>Insecta</taxon>
        <taxon>Pterygota</taxon>
        <taxon>Neoptera</taxon>
        <taxon>Paraneoptera</taxon>
        <taxon>Hemiptera</taxon>
        <taxon>Sternorrhyncha</taxon>
        <taxon>Aphidomorpha</taxon>
        <taxon>Aphidoidea</taxon>
        <taxon>Aphididae</taxon>
        <taxon>Aphidini</taxon>
        <taxon>Aphis</taxon>
        <taxon>Aphis</taxon>
    </lineage>
</organism>
<dbReference type="Pfam" id="PF01607">
    <property type="entry name" value="CBM_14"/>
    <property type="match status" value="1"/>
</dbReference>
<dbReference type="Proteomes" id="UP000475862">
    <property type="component" value="Unassembled WGS sequence"/>
</dbReference>
<dbReference type="PANTHER" id="PTHR22933">
    <property type="entry name" value="FI18007P1-RELATED"/>
    <property type="match status" value="1"/>
</dbReference>
<gene>
    <name evidence="3" type="ORF">AGLY_008529</name>
</gene>
<dbReference type="EMBL" id="VYZN01000028">
    <property type="protein sequence ID" value="KAE9534439.1"/>
    <property type="molecule type" value="Genomic_DNA"/>
</dbReference>
<dbReference type="SUPFAM" id="SSF57625">
    <property type="entry name" value="Invertebrate chitin-binding proteins"/>
    <property type="match status" value="1"/>
</dbReference>
<accession>A0A6G0TMI5</accession>
<feature type="domain" description="Chitin-binding type-2" evidence="2">
    <location>
        <begin position="379"/>
        <end position="438"/>
    </location>
</feature>
<dbReference type="InterPro" id="IPR052976">
    <property type="entry name" value="Scoloptoxin-like"/>
</dbReference>
<protein>
    <recommendedName>
        <fullName evidence="2">Chitin-binding type-2 domain-containing protein</fullName>
    </recommendedName>
</protein>
<dbReference type="Gene3D" id="2.170.140.10">
    <property type="entry name" value="Chitin binding domain"/>
    <property type="match status" value="1"/>
</dbReference>
<evidence type="ECO:0000313" key="4">
    <source>
        <dbReference type="Proteomes" id="UP000475862"/>
    </source>
</evidence>
<dbReference type="InterPro" id="IPR002557">
    <property type="entry name" value="Chitin-bd_dom"/>
</dbReference>
<proteinExistence type="predicted"/>
<dbReference type="GO" id="GO:0005576">
    <property type="term" value="C:extracellular region"/>
    <property type="evidence" value="ECO:0007669"/>
    <property type="project" value="InterPro"/>
</dbReference>
<feature type="compositionally biased region" description="Low complexity" evidence="1">
    <location>
        <begin position="167"/>
        <end position="177"/>
    </location>
</feature>
<feature type="compositionally biased region" description="Low complexity" evidence="1">
    <location>
        <begin position="111"/>
        <end position="123"/>
    </location>
</feature>
<reference evidence="3 4" key="1">
    <citation type="submission" date="2019-08" db="EMBL/GenBank/DDBJ databases">
        <title>The genome of the soybean aphid Biotype 1, its phylome, world population structure and adaptation to the North American continent.</title>
        <authorList>
            <person name="Giordano R."/>
            <person name="Donthu R.K."/>
            <person name="Hernandez A.G."/>
            <person name="Wright C.L."/>
            <person name="Zimin A.V."/>
        </authorList>
    </citation>
    <scope>NUCLEOTIDE SEQUENCE [LARGE SCALE GENOMIC DNA]</scope>
    <source>
        <tissue evidence="3">Whole aphids</tissue>
    </source>
</reference>
<dbReference type="PANTHER" id="PTHR22933:SF18">
    <property type="match status" value="1"/>
</dbReference>